<dbReference type="RefSeq" id="WP_343845826.1">
    <property type="nucleotide sequence ID" value="NZ_BAAAEI010000015.1"/>
</dbReference>
<dbReference type="Proteomes" id="UP001501757">
    <property type="component" value="Unassembled WGS sequence"/>
</dbReference>
<evidence type="ECO:0000313" key="2">
    <source>
        <dbReference type="EMBL" id="GAA0362555.1"/>
    </source>
</evidence>
<name>A0ABP3H9S4_9ALTE</name>
<feature type="transmembrane region" description="Helical" evidence="1">
    <location>
        <begin position="147"/>
        <end position="170"/>
    </location>
</feature>
<protein>
    <submittedName>
        <fullName evidence="2">PepSY-associated TM helix domain-containing protein</fullName>
    </submittedName>
</protein>
<proteinExistence type="predicted"/>
<dbReference type="PANTHER" id="PTHR40115:SF1">
    <property type="entry name" value="INNER MEMBRANE PROTEIN WITH PEPSY TM HELIX"/>
    <property type="match status" value="1"/>
</dbReference>
<keyword evidence="1" id="KW-0472">Membrane</keyword>
<keyword evidence="3" id="KW-1185">Reference proteome</keyword>
<feature type="transmembrane region" description="Helical" evidence="1">
    <location>
        <begin position="16"/>
        <end position="38"/>
    </location>
</feature>
<keyword evidence="1" id="KW-1133">Transmembrane helix</keyword>
<evidence type="ECO:0000256" key="1">
    <source>
        <dbReference type="SAM" id="Phobius"/>
    </source>
</evidence>
<evidence type="ECO:0000313" key="3">
    <source>
        <dbReference type="Proteomes" id="UP001501757"/>
    </source>
</evidence>
<dbReference type="EMBL" id="BAAAEI010000015">
    <property type="protein sequence ID" value="GAA0362555.1"/>
    <property type="molecule type" value="Genomic_DNA"/>
</dbReference>
<organism evidence="2 3">
    <name type="scientific">Bowmanella denitrificans</name>
    <dbReference type="NCBI Taxonomy" id="366582"/>
    <lineage>
        <taxon>Bacteria</taxon>
        <taxon>Pseudomonadati</taxon>
        <taxon>Pseudomonadota</taxon>
        <taxon>Gammaproteobacteria</taxon>
        <taxon>Alteromonadales</taxon>
        <taxon>Alteromonadaceae</taxon>
        <taxon>Bowmanella</taxon>
    </lineage>
</organism>
<comment type="caution">
    <text evidence="2">The sequence shown here is derived from an EMBL/GenBank/DDBJ whole genome shotgun (WGS) entry which is preliminary data.</text>
</comment>
<keyword evidence="1" id="KW-0812">Transmembrane</keyword>
<dbReference type="Pfam" id="PF16357">
    <property type="entry name" value="PepSY_TM_like_2"/>
    <property type="match status" value="1"/>
</dbReference>
<sequence length="205" mass="22552">MSRGALRSFYNGSRWLHIYLSTALFGLLVFFCVTGVVLNHVGWLDGGGKEGELDISVPPQWQALAQSPPQLIAAVGDYLCQQHNLEHPRAVEWSADDAELVLDYALPAGYALATLDLQGEVLLLEYHKGSWLGVWSDLHKGRHSGLAWSWVIDISAVLMLLFALTGLIILWQNRGKRRSGMLAAVLGALTPVLIYFLFVPTLTGV</sequence>
<dbReference type="InterPro" id="IPR032307">
    <property type="entry name" value="PepSY_TM-like_2"/>
</dbReference>
<reference evidence="3" key="1">
    <citation type="journal article" date="2019" name="Int. J. Syst. Evol. Microbiol.">
        <title>The Global Catalogue of Microorganisms (GCM) 10K type strain sequencing project: providing services to taxonomists for standard genome sequencing and annotation.</title>
        <authorList>
            <consortium name="The Broad Institute Genomics Platform"/>
            <consortium name="The Broad Institute Genome Sequencing Center for Infectious Disease"/>
            <person name="Wu L."/>
            <person name="Ma J."/>
        </authorList>
    </citation>
    <scope>NUCLEOTIDE SEQUENCE [LARGE SCALE GENOMIC DNA]</scope>
    <source>
        <strain evidence="3">JCM 13378</strain>
    </source>
</reference>
<gene>
    <name evidence="2" type="ORF">GCM10009092_28670</name>
</gene>
<feature type="transmembrane region" description="Helical" evidence="1">
    <location>
        <begin position="182"/>
        <end position="202"/>
    </location>
</feature>
<accession>A0ABP3H9S4</accession>
<dbReference type="PANTHER" id="PTHR40115">
    <property type="entry name" value="INNER MEMBRANE PROTEIN WITH PEPSY TM HELIX"/>
    <property type="match status" value="1"/>
</dbReference>